<evidence type="ECO:0000313" key="2">
    <source>
        <dbReference type="EMBL" id="NPT56351.1"/>
    </source>
</evidence>
<evidence type="ECO:0000313" key="3">
    <source>
        <dbReference type="Proteomes" id="UP000655523"/>
    </source>
</evidence>
<sequence>MADNIGAKVMQGGESAGQFDAACNQVRQRTGARCAAVIVIDGDAGSGYSVVGPLDAQVLLPDILQQIAVTLRGQLTKNLQ</sequence>
<protein>
    <submittedName>
        <fullName evidence="2">Uncharacterized protein</fullName>
    </submittedName>
</protein>
<comment type="caution">
    <text evidence="2">The sequence shown here is derived from an EMBL/GenBank/DDBJ whole genome shotgun (WGS) entry which is preliminary data.</text>
</comment>
<keyword evidence="3" id="KW-1185">Reference proteome</keyword>
<dbReference type="EMBL" id="WOEZ01000090">
    <property type="protein sequence ID" value="NPT56351.1"/>
    <property type="molecule type" value="Genomic_DNA"/>
</dbReference>
<evidence type="ECO:0000313" key="1">
    <source>
        <dbReference type="EMBL" id="NPT56333.1"/>
    </source>
</evidence>
<dbReference type="AlphaFoldDB" id="A0A972NMM3"/>
<dbReference type="Proteomes" id="UP000655523">
    <property type="component" value="Unassembled WGS sequence"/>
</dbReference>
<dbReference type="RefSeq" id="WP_172166691.1">
    <property type="nucleotide sequence ID" value="NZ_WOEZ01000090.1"/>
</dbReference>
<reference evidence="2 3" key="1">
    <citation type="submission" date="2019-11" db="EMBL/GenBank/DDBJ databases">
        <title>Metabolism of dissolved organic matter in forest soils.</title>
        <authorList>
            <person name="Cyle K.T."/>
            <person name="Wilhelm R.C."/>
            <person name="Martinez C.E."/>
        </authorList>
    </citation>
    <scope>NUCLEOTIDE SEQUENCE [LARGE SCALE GENOMIC DNA]</scope>
    <source>
        <strain evidence="2 3">5N</strain>
    </source>
</reference>
<dbReference type="EMBL" id="WOEZ01000090">
    <property type="protein sequence ID" value="NPT56333.1"/>
    <property type="molecule type" value="Genomic_DNA"/>
</dbReference>
<name>A0A972NMM3_9BURK</name>
<accession>A0A972NMM3</accession>
<organism evidence="2 3">
    <name type="scientific">Paraburkholderia elongata</name>
    <dbReference type="NCBI Taxonomy" id="2675747"/>
    <lineage>
        <taxon>Bacteria</taxon>
        <taxon>Pseudomonadati</taxon>
        <taxon>Pseudomonadota</taxon>
        <taxon>Betaproteobacteria</taxon>
        <taxon>Burkholderiales</taxon>
        <taxon>Burkholderiaceae</taxon>
        <taxon>Paraburkholderia</taxon>
    </lineage>
</organism>
<gene>
    <name evidence="1" type="ORF">GNZ13_17490</name>
    <name evidence="2" type="ORF">GNZ13_17580</name>
</gene>
<proteinExistence type="predicted"/>